<evidence type="ECO:0000259" key="2">
    <source>
        <dbReference type="SMART" id="SM00382"/>
    </source>
</evidence>
<proteinExistence type="predicted"/>
<dbReference type="Gene3D" id="3.40.50.300">
    <property type="entry name" value="P-loop containing nucleotide triphosphate hydrolases"/>
    <property type="match status" value="1"/>
</dbReference>
<feature type="region of interest" description="Disordered" evidence="1">
    <location>
        <begin position="385"/>
        <end position="439"/>
    </location>
</feature>
<dbReference type="InterPro" id="IPR027417">
    <property type="entry name" value="P-loop_NTPase"/>
</dbReference>
<evidence type="ECO:0000256" key="1">
    <source>
        <dbReference type="SAM" id="MobiDB-lite"/>
    </source>
</evidence>
<dbReference type="SMART" id="SM00382">
    <property type="entry name" value="AAA"/>
    <property type="match status" value="1"/>
</dbReference>
<dbReference type="InterPro" id="IPR052026">
    <property type="entry name" value="ExeA_AAA_ATPase_DNA-bind"/>
</dbReference>
<reference evidence="3 4" key="1">
    <citation type="submission" date="2019-02" db="EMBL/GenBank/DDBJ databases">
        <title>Deep-cultivation of Planctomycetes and their phenomic and genomic characterization uncovers novel biology.</title>
        <authorList>
            <person name="Wiegand S."/>
            <person name="Jogler M."/>
            <person name="Boedeker C."/>
            <person name="Pinto D."/>
            <person name="Vollmers J."/>
            <person name="Rivas-Marin E."/>
            <person name="Kohn T."/>
            <person name="Peeters S.H."/>
            <person name="Heuer A."/>
            <person name="Rast P."/>
            <person name="Oberbeckmann S."/>
            <person name="Bunk B."/>
            <person name="Jeske O."/>
            <person name="Meyerdierks A."/>
            <person name="Storesund J.E."/>
            <person name="Kallscheuer N."/>
            <person name="Luecker S."/>
            <person name="Lage O.M."/>
            <person name="Pohl T."/>
            <person name="Merkel B.J."/>
            <person name="Hornburger P."/>
            <person name="Mueller R.-W."/>
            <person name="Bruemmer F."/>
            <person name="Labrenz M."/>
            <person name="Spormann A.M."/>
            <person name="Op Den Camp H."/>
            <person name="Overmann J."/>
            <person name="Amann R."/>
            <person name="Jetten M.S.M."/>
            <person name="Mascher T."/>
            <person name="Medema M.H."/>
            <person name="Devos D.P."/>
            <person name="Kaster A.-K."/>
            <person name="Ovreas L."/>
            <person name="Rohde M."/>
            <person name="Galperin M.Y."/>
            <person name="Jogler C."/>
        </authorList>
    </citation>
    <scope>NUCLEOTIDE SEQUENCE [LARGE SCALE GENOMIC DNA]</scope>
    <source>
        <strain evidence="3 4">Mal64</strain>
    </source>
</reference>
<feature type="compositionally biased region" description="Acidic residues" evidence="1">
    <location>
        <begin position="428"/>
        <end position="439"/>
    </location>
</feature>
<comment type="caution">
    <text evidence="3">The sequence shown here is derived from an EMBL/GenBank/DDBJ whole genome shotgun (WGS) entry which is preliminary data.</text>
</comment>
<keyword evidence="4" id="KW-1185">Reference proteome</keyword>
<dbReference type="EMBL" id="SJPQ01000002">
    <property type="protein sequence ID" value="TWT88447.1"/>
    <property type="molecule type" value="Genomic_DNA"/>
</dbReference>
<evidence type="ECO:0000313" key="3">
    <source>
        <dbReference type="EMBL" id="TWT88447.1"/>
    </source>
</evidence>
<dbReference type="OrthoDB" id="227226at2"/>
<feature type="compositionally biased region" description="Acidic residues" evidence="1">
    <location>
        <begin position="399"/>
        <end position="410"/>
    </location>
</feature>
<dbReference type="InterPro" id="IPR003593">
    <property type="entry name" value="AAA+_ATPase"/>
</dbReference>
<protein>
    <submittedName>
        <fullName evidence="3">ATPase family associated with various cellular activities (AAA)</fullName>
    </submittedName>
</protein>
<sequence length="598" mass="64698">MPTSTPASDAPQRAFSTHPRVDRYFAAESIDSARRRVAQCVVRGDGPALVIGAPGVGKTMLLEVLAEELGATARAAVRIVRLASAQLCTRRALLQSILYGMEQPYRDRDEGELRIALQRCLDDEASRGRAVALLIDEAHTLPIRLLEELRILSNMAADGEPTLRLVLAGAASLDETLGEPNLEAFGQRLAARCYLAPMGREETMLYVRAHVAAAGADPDRLFEPAALEAAFTASDGVPRLVNQVCDRSLMLAVDRGVTTIDADLIQAAWSDLHQLPAPWHSPAPKQPKASGHATIEFGELDPPADEPQIGYAEENRHGFAEISQPGFAEEGPIEPIETPAYEAIEAPAAAAWASPPDDRSEYNAAEQGAEAIGRLSQRLAIQRLQEEEAEASAPVEAEPAQEECDEDDNECVSYAFPSRPENDTPAADPDDPFSESFEEEEVVLDRYAGLESTLTSMATPVVNRVDLEFGRMFGALDPAVESLIDAVQSDGAAKTSLQLLSDEEPEDSNVTAEVAESPTVEVAADATDEIAEQDEFFTAADEDDEYSLAPEPFEEQAVEPTDDSDMLVIEEEESVATMAPAGAQRLEYRQLFAELRRG</sequence>
<dbReference type="RefSeq" id="WP_146399512.1">
    <property type="nucleotide sequence ID" value="NZ_SJPQ01000002.1"/>
</dbReference>
<evidence type="ECO:0000313" key="4">
    <source>
        <dbReference type="Proteomes" id="UP000315440"/>
    </source>
</evidence>
<gene>
    <name evidence="3" type="ORF">Mal64_19280</name>
</gene>
<dbReference type="Pfam" id="PF13401">
    <property type="entry name" value="AAA_22"/>
    <property type="match status" value="1"/>
</dbReference>
<dbReference type="InterPro" id="IPR049945">
    <property type="entry name" value="AAA_22"/>
</dbReference>
<dbReference type="AlphaFoldDB" id="A0A5C5ZNF7"/>
<dbReference type="Proteomes" id="UP000315440">
    <property type="component" value="Unassembled WGS sequence"/>
</dbReference>
<dbReference type="PANTHER" id="PTHR35894">
    <property type="entry name" value="GENERAL SECRETION PATHWAY PROTEIN A-RELATED"/>
    <property type="match status" value="1"/>
</dbReference>
<feature type="domain" description="AAA+ ATPase" evidence="2">
    <location>
        <begin position="44"/>
        <end position="199"/>
    </location>
</feature>
<organism evidence="3 4">
    <name type="scientific">Pseudobythopirellula maris</name>
    <dbReference type="NCBI Taxonomy" id="2527991"/>
    <lineage>
        <taxon>Bacteria</taxon>
        <taxon>Pseudomonadati</taxon>
        <taxon>Planctomycetota</taxon>
        <taxon>Planctomycetia</taxon>
        <taxon>Pirellulales</taxon>
        <taxon>Lacipirellulaceae</taxon>
        <taxon>Pseudobythopirellula</taxon>
    </lineage>
</organism>
<dbReference type="GO" id="GO:0016887">
    <property type="term" value="F:ATP hydrolysis activity"/>
    <property type="evidence" value="ECO:0007669"/>
    <property type="project" value="InterPro"/>
</dbReference>
<dbReference type="PANTHER" id="PTHR35894:SF1">
    <property type="entry name" value="PHOSPHORIBULOKINASE _ URIDINE KINASE FAMILY"/>
    <property type="match status" value="1"/>
</dbReference>
<dbReference type="SUPFAM" id="SSF52540">
    <property type="entry name" value="P-loop containing nucleoside triphosphate hydrolases"/>
    <property type="match status" value="1"/>
</dbReference>
<name>A0A5C5ZNF7_9BACT</name>
<dbReference type="CDD" id="cd00009">
    <property type="entry name" value="AAA"/>
    <property type="match status" value="1"/>
</dbReference>
<accession>A0A5C5ZNF7</accession>